<keyword evidence="3" id="KW-1185">Reference proteome</keyword>
<evidence type="ECO:0000313" key="3">
    <source>
        <dbReference type="Proteomes" id="UP000193040"/>
    </source>
</evidence>
<comment type="caution">
    <text evidence="2">The sequence shown here is derived from an EMBL/GenBank/DDBJ whole genome shotgun (WGS) entry which is preliminary data.</text>
</comment>
<keyword evidence="1" id="KW-0812">Transmembrane</keyword>
<accession>A0A1X0XPM4</accession>
<proteinExistence type="predicted"/>
<gene>
    <name evidence="2" type="ORF">B5M45_26960</name>
</gene>
<reference evidence="2 3" key="1">
    <citation type="submission" date="2017-03" db="EMBL/GenBank/DDBJ databases">
        <title>Genomic insights into Mycobacterium simiae human colonization.</title>
        <authorList>
            <person name="Steffani J.L."/>
            <person name="Brunck M.E."/>
            <person name="Cruz E."/>
            <person name="Montiel R."/>
            <person name="Barona F."/>
        </authorList>
    </citation>
    <scope>NUCLEOTIDE SEQUENCE [LARGE SCALE GENOMIC DNA]</scope>
    <source>
        <strain evidence="2 3">MsiGto</strain>
    </source>
</reference>
<dbReference type="EMBL" id="MZZM01000033">
    <property type="protein sequence ID" value="ORJ54872.1"/>
    <property type="molecule type" value="Genomic_DNA"/>
</dbReference>
<dbReference type="Proteomes" id="UP000193040">
    <property type="component" value="Unassembled WGS sequence"/>
</dbReference>
<feature type="transmembrane region" description="Helical" evidence="1">
    <location>
        <begin position="26"/>
        <end position="45"/>
    </location>
</feature>
<keyword evidence="1" id="KW-0472">Membrane</keyword>
<dbReference type="AlphaFoldDB" id="A0A1X0XPM4"/>
<evidence type="ECO:0000313" key="2">
    <source>
        <dbReference type="EMBL" id="ORJ54872.1"/>
    </source>
</evidence>
<organism evidence="2 3">
    <name type="scientific">Mycobacterium simiae</name>
    <name type="common">Mycobacterium habana</name>
    <dbReference type="NCBI Taxonomy" id="1784"/>
    <lineage>
        <taxon>Bacteria</taxon>
        <taxon>Bacillati</taxon>
        <taxon>Actinomycetota</taxon>
        <taxon>Actinomycetes</taxon>
        <taxon>Mycobacteriales</taxon>
        <taxon>Mycobacteriaceae</taxon>
        <taxon>Mycobacterium</taxon>
        <taxon>Mycobacterium simiae complex</taxon>
    </lineage>
</organism>
<sequence length="62" mass="6868">MAFTTKSARNSAAITAKKTELFRRFLFTRVLLSVGVPGLSMPVIIQSAVGARWITASVAWRW</sequence>
<keyword evidence="1" id="KW-1133">Transmembrane helix</keyword>
<name>A0A1X0XPM4_MYCSI</name>
<evidence type="ECO:0000256" key="1">
    <source>
        <dbReference type="SAM" id="Phobius"/>
    </source>
</evidence>
<protein>
    <submittedName>
        <fullName evidence="2">Uncharacterized protein</fullName>
    </submittedName>
</protein>